<dbReference type="InterPro" id="IPR002142">
    <property type="entry name" value="Peptidase_S49"/>
</dbReference>
<gene>
    <name evidence="6" type="ORF">G2W53_007054</name>
</gene>
<accession>A0A834X684</accession>
<reference evidence="6" key="1">
    <citation type="submission" date="2020-09" db="EMBL/GenBank/DDBJ databases">
        <title>Genome-Enabled Discovery of Anthraquinone Biosynthesis in Senna tora.</title>
        <authorList>
            <person name="Kang S.-H."/>
            <person name="Pandey R.P."/>
            <person name="Lee C.-M."/>
            <person name="Sim J.-S."/>
            <person name="Jeong J.-T."/>
            <person name="Choi B.-S."/>
            <person name="Jung M."/>
            <person name="Ginzburg D."/>
            <person name="Zhao K."/>
            <person name="Won S.Y."/>
            <person name="Oh T.-J."/>
            <person name="Yu Y."/>
            <person name="Kim N.-H."/>
            <person name="Lee O.R."/>
            <person name="Lee T.-H."/>
            <person name="Bashyal P."/>
            <person name="Kim T.-S."/>
            <person name="Lee W.-H."/>
            <person name="Kawkins C."/>
            <person name="Kim C.-K."/>
            <person name="Kim J.S."/>
            <person name="Ahn B.O."/>
            <person name="Rhee S.Y."/>
            <person name="Sohng J.K."/>
        </authorList>
    </citation>
    <scope>NUCLEOTIDE SEQUENCE</scope>
    <source>
        <tissue evidence="6">Leaf</tissue>
    </source>
</reference>
<dbReference type="EMBL" id="JAAIUW010000003">
    <property type="protein sequence ID" value="KAF7838572.1"/>
    <property type="molecule type" value="Genomic_DNA"/>
</dbReference>
<dbReference type="Proteomes" id="UP000634136">
    <property type="component" value="Unassembled WGS sequence"/>
</dbReference>
<keyword evidence="4" id="KW-0720">Serine protease</keyword>
<dbReference type="GO" id="GO:0006508">
    <property type="term" value="P:proteolysis"/>
    <property type="evidence" value="ECO:0007669"/>
    <property type="project" value="UniProtKB-KW"/>
</dbReference>
<dbReference type="AlphaFoldDB" id="A0A834X684"/>
<dbReference type="Gene3D" id="3.90.226.10">
    <property type="entry name" value="2-enoyl-CoA Hydratase, Chain A, domain 1"/>
    <property type="match status" value="1"/>
</dbReference>
<feature type="domain" description="Peptidase S49" evidence="5">
    <location>
        <begin position="8"/>
        <end position="117"/>
    </location>
</feature>
<comment type="caution">
    <text evidence="6">The sequence shown here is derived from an EMBL/GenBank/DDBJ whole genome shotgun (WGS) entry which is preliminary data.</text>
</comment>
<evidence type="ECO:0000256" key="1">
    <source>
        <dbReference type="ARBA" id="ARBA00008683"/>
    </source>
</evidence>
<organism evidence="6 7">
    <name type="scientific">Senna tora</name>
    <dbReference type="NCBI Taxonomy" id="362788"/>
    <lineage>
        <taxon>Eukaryota</taxon>
        <taxon>Viridiplantae</taxon>
        <taxon>Streptophyta</taxon>
        <taxon>Embryophyta</taxon>
        <taxon>Tracheophyta</taxon>
        <taxon>Spermatophyta</taxon>
        <taxon>Magnoliopsida</taxon>
        <taxon>eudicotyledons</taxon>
        <taxon>Gunneridae</taxon>
        <taxon>Pentapetalae</taxon>
        <taxon>rosids</taxon>
        <taxon>fabids</taxon>
        <taxon>Fabales</taxon>
        <taxon>Fabaceae</taxon>
        <taxon>Caesalpinioideae</taxon>
        <taxon>Cassia clade</taxon>
        <taxon>Senna</taxon>
    </lineage>
</organism>
<dbReference type="CDD" id="cd07023">
    <property type="entry name" value="S49_Sppa_N_C"/>
    <property type="match status" value="1"/>
</dbReference>
<keyword evidence="3" id="KW-0378">Hydrolase</keyword>
<protein>
    <submittedName>
        <fullName evidence="6">Serine protease SPPA, chloroplastic-like</fullName>
    </submittedName>
</protein>
<evidence type="ECO:0000256" key="3">
    <source>
        <dbReference type="ARBA" id="ARBA00022801"/>
    </source>
</evidence>
<dbReference type="Pfam" id="PF01343">
    <property type="entry name" value="Peptidase_S49"/>
    <property type="match status" value="1"/>
</dbReference>
<dbReference type="OrthoDB" id="1422946at2759"/>
<dbReference type="SUPFAM" id="SSF52096">
    <property type="entry name" value="ClpP/crotonase"/>
    <property type="match status" value="1"/>
</dbReference>
<sequence>MWREIRLLASSKPVIASLSDVAASGGYYMAMGAGTIVAESLSLTGSIGVVSSKLNLGKLYEKIGFNKEIISRGKYAELLAANQRPFRPDEAELFAKFAQHIYKQFRDKAALSRSMTKRWSRLHRGEFGLAKMQLHMVWSMLSVGFLELSP</sequence>
<comment type="similarity">
    <text evidence="1">Belongs to the peptidase S49 family.</text>
</comment>
<evidence type="ECO:0000256" key="4">
    <source>
        <dbReference type="ARBA" id="ARBA00022825"/>
    </source>
</evidence>
<dbReference type="InterPro" id="IPR029045">
    <property type="entry name" value="ClpP/crotonase-like_dom_sf"/>
</dbReference>
<dbReference type="InterPro" id="IPR047272">
    <property type="entry name" value="S49_SppA_C"/>
</dbReference>
<evidence type="ECO:0000313" key="7">
    <source>
        <dbReference type="Proteomes" id="UP000634136"/>
    </source>
</evidence>
<dbReference type="PANTHER" id="PTHR33209">
    <property type="entry name" value="PROTEASE 4"/>
    <property type="match status" value="1"/>
</dbReference>
<evidence type="ECO:0000256" key="2">
    <source>
        <dbReference type="ARBA" id="ARBA00022670"/>
    </source>
</evidence>
<evidence type="ECO:0000313" key="6">
    <source>
        <dbReference type="EMBL" id="KAF7838572.1"/>
    </source>
</evidence>
<evidence type="ECO:0000259" key="5">
    <source>
        <dbReference type="Pfam" id="PF01343"/>
    </source>
</evidence>
<name>A0A834X684_9FABA</name>
<proteinExistence type="inferred from homology"/>
<keyword evidence="2 6" id="KW-0645">Protease</keyword>
<keyword evidence="7" id="KW-1185">Reference proteome</keyword>
<dbReference type="PANTHER" id="PTHR33209:SF1">
    <property type="entry name" value="PEPTIDASE S49 DOMAIN-CONTAINING PROTEIN"/>
    <property type="match status" value="1"/>
</dbReference>
<dbReference type="GO" id="GO:0008236">
    <property type="term" value="F:serine-type peptidase activity"/>
    <property type="evidence" value="ECO:0007669"/>
    <property type="project" value="UniProtKB-KW"/>
</dbReference>